<sequence length="201" mass="21298">MAVTSRKVQYGRGYRLAVAIFVAVSGLVVGLGNARLIAAGGSPYYVIAGLALLVSSLHLARVKWHGAMLNTLVVLATLVWALWEVGTNDWALISSIAPPILLLIVLTTVPFLNTRKRPGLDGFLPRLRWPWLRAAGLCVLATFGLLLTPVAPPAGMAIPKTYRTATGRHFIGIMAGSNSNTTGTAGDSLGAFALPDRKAEK</sequence>
<feature type="transmembrane region" description="Helical" evidence="1">
    <location>
        <begin position="44"/>
        <end position="60"/>
    </location>
</feature>
<proteinExistence type="predicted"/>
<feature type="transmembrane region" description="Helical" evidence="1">
    <location>
        <begin position="132"/>
        <end position="151"/>
    </location>
</feature>
<feature type="transmembrane region" description="Helical" evidence="1">
    <location>
        <begin position="91"/>
        <end position="112"/>
    </location>
</feature>
<feature type="transmembrane region" description="Helical" evidence="1">
    <location>
        <begin position="67"/>
        <end position="85"/>
    </location>
</feature>
<dbReference type="EMBL" id="BMZA01000028">
    <property type="protein sequence ID" value="GGZ16468.1"/>
    <property type="molecule type" value="Genomic_DNA"/>
</dbReference>
<comment type="caution">
    <text evidence="2">The sequence shown here is derived from an EMBL/GenBank/DDBJ whole genome shotgun (WGS) entry which is preliminary data.</text>
</comment>
<evidence type="ECO:0008006" key="4">
    <source>
        <dbReference type="Google" id="ProtNLM"/>
    </source>
</evidence>
<evidence type="ECO:0000256" key="1">
    <source>
        <dbReference type="SAM" id="Phobius"/>
    </source>
</evidence>
<keyword evidence="1" id="KW-0812">Transmembrane</keyword>
<dbReference type="Proteomes" id="UP000648075">
    <property type="component" value="Unassembled WGS sequence"/>
</dbReference>
<gene>
    <name evidence="2" type="ORF">GCM10011614_34030</name>
</gene>
<keyword evidence="1" id="KW-0472">Membrane</keyword>
<name>A0A918PPB9_9SPHN</name>
<dbReference type="AlphaFoldDB" id="A0A918PPB9"/>
<feature type="transmembrane region" description="Helical" evidence="1">
    <location>
        <begin position="16"/>
        <end position="38"/>
    </location>
</feature>
<reference evidence="2" key="1">
    <citation type="journal article" date="2014" name="Int. J. Syst. Evol. Microbiol.">
        <title>Complete genome sequence of Corynebacterium casei LMG S-19264T (=DSM 44701T), isolated from a smear-ripened cheese.</title>
        <authorList>
            <consortium name="US DOE Joint Genome Institute (JGI-PGF)"/>
            <person name="Walter F."/>
            <person name="Albersmeier A."/>
            <person name="Kalinowski J."/>
            <person name="Ruckert C."/>
        </authorList>
    </citation>
    <scope>NUCLEOTIDE SEQUENCE</scope>
    <source>
        <strain evidence="2">KCTC 32255</strain>
    </source>
</reference>
<keyword evidence="3" id="KW-1185">Reference proteome</keyword>
<accession>A0A918PPB9</accession>
<organism evidence="2 3">
    <name type="scientific">Novosphingobium colocasiae</name>
    <dbReference type="NCBI Taxonomy" id="1256513"/>
    <lineage>
        <taxon>Bacteria</taxon>
        <taxon>Pseudomonadati</taxon>
        <taxon>Pseudomonadota</taxon>
        <taxon>Alphaproteobacteria</taxon>
        <taxon>Sphingomonadales</taxon>
        <taxon>Sphingomonadaceae</taxon>
        <taxon>Novosphingobium</taxon>
    </lineage>
</organism>
<reference evidence="2" key="2">
    <citation type="submission" date="2020-09" db="EMBL/GenBank/DDBJ databases">
        <authorList>
            <person name="Sun Q."/>
            <person name="Kim S."/>
        </authorList>
    </citation>
    <scope>NUCLEOTIDE SEQUENCE</scope>
    <source>
        <strain evidence="2">KCTC 32255</strain>
    </source>
</reference>
<dbReference type="RefSeq" id="WP_189622488.1">
    <property type="nucleotide sequence ID" value="NZ_BMZA01000028.1"/>
</dbReference>
<evidence type="ECO:0000313" key="2">
    <source>
        <dbReference type="EMBL" id="GGZ16468.1"/>
    </source>
</evidence>
<evidence type="ECO:0000313" key="3">
    <source>
        <dbReference type="Proteomes" id="UP000648075"/>
    </source>
</evidence>
<keyword evidence="1" id="KW-1133">Transmembrane helix</keyword>
<protein>
    <recommendedName>
        <fullName evidence="4">Membrane-bound PQQ-dependent dehydrogenase, glucose/quinate/shikimate family</fullName>
    </recommendedName>
</protein>